<feature type="transmembrane region" description="Helical" evidence="7">
    <location>
        <begin position="373"/>
        <end position="389"/>
    </location>
</feature>
<name>A0A1L8CFN1_9LACO</name>
<comment type="similarity">
    <text evidence="2">Belongs to the nucleobase:cation symporter-2 (NCS2) (TC 2.A.40) family.</text>
</comment>
<reference evidence="8 9" key="1">
    <citation type="journal article" date="2016" name="Syst. Appl. Microbiol.">
        <title>Genomic characterization of a fructophilic bee symbiont Lactobacillus kunkeei reveals its niche-specific adaptation.</title>
        <authorList>
            <person name="Maeno S."/>
            <person name="Tanizawa Y."/>
            <person name="Kanesaki Y."/>
            <person name="Kubota E."/>
            <person name="Kumar H."/>
            <person name="Dicks L."/>
            <person name="Salminen S."/>
            <person name="Nakagawa J."/>
            <person name="Arita M."/>
            <person name="Endo A."/>
        </authorList>
    </citation>
    <scope>NUCLEOTIDE SEQUENCE [LARGE SCALE GENOMIC DNA]</scope>
    <source>
        <strain evidence="8 9">FF30-6</strain>
    </source>
</reference>
<evidence type="ECO:0000256" key="2">
    <source>
        <dbReference type="ARBA" id="ARBA00008821"/>
    </source>
</evidence>
<dbReference type="PROSITE" id="PS01116">
    <property type="entry name" value="XANTH_URACIL_PERMASE"/>
    <property type="match status" value="1"/>
</dbReference>
<evidence type="ECO:0000313" key="8">
    <source>
        <dbReference type="EMBL" id="GAT89994.1"/>
    </source>
</evidence>
<keyword evidence="3" id="KW-0813">Transport</keyword>
<dbReference type="PANTHER" id="PTHR42810">
    <property type="entry name" value="PURINE PERMEASE C1399.01C-RELATED"/>
    <property type="match status" value="1"/>
</dbReference>
<dbReference type="Pfam" id="PF00860">
    <property type="entry name" value="Xan_ur_permease"/>
    <property type="match status" value="1"/>
</dbReference>
<dbReference type="GO" id="GO:0042907">
    <property type="term" value="F:xanthine transmembrane transporter activity"/>
    <property type="evidence" value="ECO:0007669"/>
    <property type="project" value="TreeGrafter"/>
</dbReference>
<evidence type="ECO:0000256" key="1">
    <source>
        <dbReference type="ARBA" id="ARBA00004141"/>
    </source>
</evidence>
<organism evidence="8 9">
    <name type="scientific">Apilactobacillus kunkeei</name>
    <dbReference type="NCBI Taxonomy" id="148814"/>
    <lineage>
        <taxon>Bacteria</taxon>
        <taxon>Bacillati</taxon>
        <taxon>Bacillota</taxon>
        <taxon>Bacilli</taxon>
        <taxon>Lactobacillales</taxon>
        <taxon>Lactobacillaceae</taxon>
        <taxon>Apilactobacillus</taxon>
    </lineage>
</organism>
<gene>
    <name evidence="8" type="primary">uraA</name>
    <name evidence="8" type="ORF">FF306_00085</name>
</gene>
<dbReference type="NCBIfam" id="TIGR00801">
    <property type="entry name" value="ncs2"/>
    <property type="match status" value="1"/>
</dbReference>
<protein>
    <submittedName>
        <fullName evidence="8">Uracil transporter</fullName>
    </submittedName>
</protein>
<feature type="transmembrane region" description="Helical" evidence="7">
    <location>
        <begin position="157"/>
        <end position="177"/>
    </location>
</feature>
<evidence type="ECO:0000256" key="4">
    <source>
        <dbReference type="ARBA" id="ARBA00022692"/>
    </source>
</evidence>
<dbReference type="EMBL" id="BDDX01000001">
    <property type="protein sequence ID" value="GAT89994.1"/>
    <property type="molecule type" value="Genomic_DNA"/>
</dbReference>
<dbReference type="RefSeq" id="WP_094750381.1">
    <property type="nucleotide sequence ID" value="NZ_BDDX01000001.1"/>
</dbReference>
<feature type="transmembrane region" description="Helical" evidence="7">
    <location>
        <begin position="395"/>
        <end position="413"/>
    </location>
</feature>
<dbReference type="InterPro" id="IPR006043">
    <property type="entry name" value="NCS2"/>
</dbReference>
<comment type="caution">
    <text evidence="8">The sequence shown here is derived from an EMBL/GenBank/DDBJ whole genome shotgun (WGS) entry which is preliminary data.</text>
</comment>
<accession>A0A1L8CFN1</accession>
<feature type="transmembrane region" description="Helical" evidence="7">
    <location>
        <begin position="36"/>
        <end position="62"/>
    </location>
</feature>
<feature type="transmembrane region" description="Helical" evidence="7">
    <location>
        <begin position="338"/>
        <end position="361"/>
    </location>
</feature>
<keyword evidence="4 7" id="KW-0812">Transmembrane</keyword>
<feature type="transmembrane region" description="Helical" evidence="7">
    <location>
        <begin position="183"/>
        <end position="205"/>
    </location>
</feature>
<dbReference type="AlphaFoldDB" id="A0A1L8CFN1"/>
<evidence type="ECO:0000313" key="9">
    <source>
        <dbReference type="Proteomes" id="UP000186588"/>
    </source>
</evidence>
<evidence type="ECO:0000256" key="7">
    <source>
        <dbReference type="SAM" id="Phobius"/>
    </source>
</evidence>
<feature type="transmembrane region" description="Helical" evidence="7">
    <location>
        <begin position="308"/>
        <end position="326"/>
    </location>
</feature>
<comment type="subcellular location">
    <subcellularLocation>
        <location evidence="1">Membrane</location>
        <topology evidence="1">Multi-pass membrane protein</topology>
    </subcellularLocation>
</comment>
<dbReference type="Proteomes" id="UP000186588">
    <property type="component" value="Unassembled WGS sequence"/>
</dbReference>
<feature type="transmembrane region" description="Helical" evidence="7">
    <location>
        <begin position="226"/>
        <end position="246"/>
    </location>
</feature>
<evidence type="ECO:0000256" key="5">
    <source>
        <dbReference type="ARBA" id="ARBA00022989"/>
    </source>
</evidence>
<dbReference type="GO" id="GO:0005886">
    <property type="term" value="C:plasma membrane"/>
    <property type="evidence" value="ECO:0007669"/>
    <property type="project" value="TreeGrafter"/>
</dbReference>
<keyword evidence="5 7" id="KW-1133">Transmembrane helix</keyword>
<evidence type="ECO:0000256" key="3">
    <source>
        <dbReference type="ARBA" id="ARBA00022448"/>
    </source>
</evidence>
<sequence>MNKNSDTILDVNDKPGFWLWVGLSLQHMFSMFGSTVIVPLLVGLSPSIALFTSGVGTLIHILVTQKKIPAYMGSSFAFIVPMKYLMQVTGYPGIAQGVIAVGVIYLVVALIVAMIGSEWIDKLLPAVVVGPVVIVIGLSLASSAANDAMLNNGNYDYKYVFVALITLLLAIFFNMYLKGFLGFMPILLAIVCGYVLSIVMGLVNLSTIANAPWFAMPKFEIPFVSYNVKFEWGAIIAIAPIAFVTITEHLGHLMVLDELTGRNYFKDPGLNRTLTGDGLASMFAGLVGGPAVTSYGENIGVMAITKIHSVYVLIGAAVFAILFSFVNKLNVLIMQMPLPVIGGISFLLFGTIASSGIKIMIENQIDLANKRNLMIVSTILVIGVGGFMIKIGTLPLNGLAVSVILGILLNIVLPKN</sequence>
<dbReference type="PANTHER" id="PTHR42810:SF2">
    <property type="entry name" value="PURINE PERMEASE C1399.01C-RELATED"/>
    <property type="match status" value="1"/>
</dbReference>
<feature type="transmembrane region" description="Helical" evidence="7">
    <location>
        <begin position="68"/>
        <end position="86"/>
    </location>
</feature>
<evidence type="ECO:0000256" key="6">
    <source>
        <dbReference type="ARBA" id="ARBA00023136"/>
    </source>
</evidence>
<keyword evidence="6 7" id="KW-0472">Membrane</keyword>
<feature type="transmembrane region" description="Helical" evidence="7">
    <location>
        <begin position="98"/>
        <end position="117"/>
    </location>
</feature>
<feature type="transmembrane region" description="Helical" evidence="7">
    <location>
        <begin position="123"/>
        <end position="145"/>
    </location>
</feature>
<dbReference type="InterPro" id="IPR006042">
    <property type="entry name" value="Xan_ur_permease"/>
</dbReference>
<proteinExistence type="inferred from homology"/>